<organism evidence="2 3">
    <name type="scientific">Ralstonia solanacearum</name>
    <name type="common">Pseudomonas solanacearum</name>
    <dbReference type="NCBI Taxonomy" id="305"/>
    <lineage>
        <taxon>Bacteria</taxon>
        <taxon>Pseudomonadati</taxon>
        <taxon>Pseudomonadota</taxon>
        <taxon>Betaproteobacteria</taxon>
        <taxon>Burkholderiales</taxon>
        <taxon>Burkholderiaceae</taxon>
        <taxon>Ralstonia</taxon>
        <taxon>Ralstonia solanacearum species complex</taxon>
    </lineage>
</organism>
<feature type="region of interest" description="Disordered" evidence="1">
    <location>
        <begin position="1"/>
        <end position="34"/>
    </location>
</feature>
<feature type="compositionally biased region" description="Low complexity" evidence="1">
    <location>
        <begin position="23"/>
        <end position="33"/>
    </location>
</feature>
<comment type="caution">
    <text evidence="2">The sequence shown here is derived from an EMBL/GenBank/DDBJ whole genome shotgun (WGS) entry which is preliminary data.</text>
</comment>
<proteinExistence type="predicted"/>
<evidence type="ECO:0000256" key="1">
    <source>
        <dbReference type="SAM" id="MobiDB-lite"/>
    </source>
</evidence>
<dbReference type="Proteomes" id="UP001143674">
    <property type="component" value="Unassembled WGS sequence"/>
</dbReference>
<name>A0AAE3V1X9_RALSL</name>
<evidence type="ECO:0000313" key="3">
    <source>
        <dbReference type="Proteomes" id="UP001143674"/>
    </source>
</evidence>
<feature type="compositionally biased region" description="Polar residues" evidence="1">
    <location>
        <begin position="135"/>
        <end position="145"/>
    </location>
</feature>
<dbReference type="AlphaFoldDB" id="A0AAE3V1X9"/>
<dbReference type="RefSeq" id="WP_003262945.1">
    <property type="nucleotide sequence ID" value="NZ_CDQJ01000001.1"/>
</dbReference>
<gene>
    <name evidence="2" type="ORF">LBW55_02880</name>
</gene>
<evidence type="ECO:0000313" key="2">
    <source>
        <dbReference type="EMBL" id="MDB0520554.1"/>
    </source>
</evidence>
<feature type="region of interest" description="Disordered" evidence="1">
    <location>
        <begin position="106"/>
        <end position="145"/>
    </location>
</feature>
<sequence length="145" mass="15689">MNQPVHSVVHGPLTRDGALTQGPVPAESAAASTARERVETALGEPEHEVESFVHGACLPHERDQYVAEQGSGPRDNIEQAARDIESGLLDTDLHDTQGLECVVRERHAAGNGDPDRELANRTADANERNRRMPGTPSSQAGERKR</sequence>
<reference evidence="2" key="1">
    <citation type="submission" date="2021-09" db="EMBL/GenBank/DDBJ databases">
        <title>Genomic analysis of Ralstonia spp.</title>
        <authorList>
            <person name="Aburjaile F."/>
            <person name="Ariute J.C."/>
            <person name="Pais A.K.L."/>
            <person name="Albuquerque G.M.R."/>
            <person name="Silva A.M.F."/>
            <person name="Brenig B."/>
            <person name="Azevedo V."/>
            <person name="Matiuzzi M."/>
            <person name="Ramos R."/>
            <person name="Goes-Neto A."/>
            <person name="Soares S."/>
            <person name="Iseppon A.M.B."/>
            <person name="Souza E."/>
            <person name="Gama M."/>
        </authorList>
    </citation>
    <scope>NUCLEOTIDE SEQUENCE</scope>
    <source>
        <strain evidence="2">B4</strain>
    </source>
</reference>
<protein>
    <submittedName>
        <fullName evidence="2">Uncharacterized protein</fullName>
    </submittedName>
</protein>
<dbReference type="EMBL" id="JAIVEX010000002">
    <property type="protein sequence ID" value="MDB0520554.1"/>
    <property type="molecule type" value="Genomic_DNA"/>
</dbReference>
<feature type="compositionally biased region" description="Basic and acidic residues" evidence="1">
    <location>
        <begin position="106"/>
        <end position="130"/>
    </location>
</feature>
<accession>A0AAE3V1X9</accession>
<dbReference type="KEGG" id="rsy:RSUY_47750"/>